<dbReference type="Proteomes" id="UP001589627">
    <property type="component" value="Unassembled WGS sequence"/>
</dbReference>
<dbReference type="Pfam" id="PF02371">
    <property type="entry name" value="Transposase_20"/>
    <property type="match status" value="1"/>
</dbReference>
<comment type="caution">
    <text evidence="3">The sequence shown here is derived from an EMBL/GenBank/DDBJ whole genome shotgun (WGS) entry which is preliminary data.</text>
</comment>
<organism evidence="3 4">
    <name type="scientific">Actinoallomurus acaciae</name>
    <dbReference type="NCBI Taxonomy" id="502577"/>
    <lineage>
        <taxon>Bacteria</taxon>
        <taxon>Bacillati</taxon>
        <taxon>Actinomycetota</taxon>
        <taxon>Actinomycetes</taxon>
        <taxon>Streptosporangiales</taxon>
        <taxon>Thermomonosporaceae</taxon>
        <taxon>Actinoallomurus</taxon>
    </lineage>
</organism>
<proteinExistence type="predicted"/>
<feature type="region of interest" description="Disordered" evidence="1">
    <location>
        <begin position="1"/>
        <end position="24"/>
    </location>
</feature>
<dbReference type="EMBL" id="JBHLZP010000295">
    <property type="protein sequence ID" value="MFB9836634.1"/>
    <property type="molecule type" value="Genomic_DNA"/>
</dbReference>
<name>A0ABV5YNK2_9ACTN</name>
<evidence type="ECO:0000256" key="1">
    <source>
        <dbReference type="SAM" id="MobiDB-lite"/>
    </source>
</evidence>
<reference evidence="3 4" key="1">
    <citation type="submission" date="2024-09" db="EMBL/GenBank/DDBJ databases">
        <authorList>
            <person name="Sun Q."/>
            <person name="Mori K."/>
        </authorList>
    </citation>
    <scope>NUCLEOTIDE SEQUENCE [LARGE SCALE GENOMIC DNA]</scope>
    <source>
        <strain evidence="3 4">TBRC 0563</strain>
    </source>
</reference>
<keyword evidence="4" id="KW-1185">Reference proteome</keyword>
<gene>
    <name evidence="3" type="ORF">ACFFNX_31115</name>
</gene>
<dbReference type="RefSeq" id="WP_378209445.1">
    <property type="nucleotide sequence ID" value="NZ_JBHLZP010000295.1"/>
</dbReference>
<feature type="compositionally biased region" description="Basic residues" evidence="1">
    <location>
        <begin position="76"/>
        <end position="96"/>
    </location>
</feature>
<dbReference type="InterPro" id="IPR003346">
    <property type="entry name" value="Transposase_20"/>
</dbReference>
<evidence type="ECO:0000313" key="3">
    <source>
        <dbReference type="EMBL" id="MFB9836634.1"/>
    </source>
</evidence>
<evidence type="ECO:0000259" key="2">
    <source>
        <dbReference type="Pfam" id="PF02371"/>
    </source>
</evidence>
<feature type="region of interest" description="Disordered" evidence="1">
    <location>
        <begin position="68"/>
        <end position="96"/>
    </location>
</feature>
<feature type="domain" description="Transposase IS116/IS110/IS902 C-terminal" evidence="2">
    <location>
        <begin position="7"/>
        <end position="48"/>
    </location>
</feature>
<accession>A0ABV5YNK2</accession>
<protein>
    <submittedName>
        <fullName evidence="3">Transposase</fullName>
    </submittedName>
</protein>
<sequence>MAPLPAASSGKTDRHRLNHGGDGDANRALWRIAITRMATDPSTRTYVQRRTKHGKDRQEIIRLTNHRSIRRPAAGRCRRVRRGASVPRRRSTRRTR</sequence>
<evidence type="ECO:0000313" key="4">
    <source>
        <dbReference type="Proteomes" id="UP001589627"/>
    </source>
</evidence>